<proteinExistence type="evidence at transcript level"/>
<dbReference type="GO" id="GO:0008429">
    <property type="term" value="F:phosphatidylethanolamine binding"/>
    <property type="evidence" value="ECO:0007669"/>
    <property type="project" value="TreeGrafter"/>
</dbReference>
<dbReference type="InterPro" id="IPR035892">
    <property type="entry name" value="C2_domain_sf"/>
</dbReference>
<dbReference type="Pfam" id="PF00168">
    <property type="entry name" value="C2"/>
    <property type="match status" value="1"/>
</dbReference>
<feature type="domain" description="C2" evidence="1">
    <location>
        <begin position="14"/>
        <end position="141"/>
    </location>
</feature>
<reference evidence="2" key="2">
    <citation type="journal article" date="2006" name="PLoS Pathog.">
        <title>New perspectives on host-parasite interplay by comparative transcriptomic and proteomic analyses of Schistosoma japonicum.</title>
        <authorList>
            <person name="Liu F."/>
            <person name="Lu J."/>
            <person name="Hu W."/>
            <person name="Wang S.Y."/>
            <person name="Cui S.J."/>
            <person name="Chi M."/>
            <person name="Yan Q."/>
            <person name="Wang X.R."/>
            <person name="Song H.D."/>
            <person name="Xu X.N."/>
            <person name="Wang J.J."/>
            <person name="Zhang X.L."/>
            <person name="Zhang X."/>
            <person name="Wang Z.Q."/>
            <person name="Xue C.L."/>
            <person name="Brindley P.J."/>
            <person name="McManus D.P."/>
            <person name="Yang P.Y."/>
            <person name="Feng Z."/>
            <person name="Chen Z."/>
            <person name="Han Z.G."/>
        </authorList>
    </citation>
    <scope>NUCLEOTIDE SEQUENCE</scope>
</reference>
<dbReference type="GO" id="GO:0005544">
    <property type="term" value="F:calcium-dependent phospholipid binding"/>
    <property type="evidence" value="ECO:0007669"/>
    <property type="project" value="TreeGrafter"/>
</dbReference>
<evidence type="ECO:0000313" key="2">
    <source>
        <dbReference type="EMBL" id="AAW25779.1"/>
    </source>
</evidence>
<dbReference type="GO" id="GO:0035091">
    <property type="term" value="F:phosphatidylinositol binding"/>
    <property type="evidence" value="ECO:0007669"/>
    <property type="project" value="TreeGrafter"/>
</dbReference>
<dbReference type="GO" id="GO:0005789">
    <property type="term" value="C:endoplasmic reticulum membrane"/>
    <property type="evidence" value="ECO:0007669"/>
    <property type="project" value="TreeGrafter"/>
</dbReference>
<accession>Q5DEH7</accession>
<dbReference type="GO" id="GO:0031210">
    <property type="term" value="F:phosphatidylcholine binding"/>
    <property type="evidence" value="ECO:0007669"/>
    <property type="project" value="TreeGrafter"/>
</dbReference>
<dbReference type="PANTHER" id="PTHR45761:SF1">
    <property type="entry name" value="EXTENDED SYNAPTOTAGMIN-LIKE PROTEIN 2, ISOFORM C"/>
    <property type="match status" value="1"/>
</dbReference>
<dbReference type="Gene3D" id="2.60.40.150">
    <property type="entry name" value="C2 domain"/>
    <property type="match status" value="1"/>
</dbReference>
<dbReference type="SUPFAM" id="SSF49562">
    <property type="entry name" value="C2 domain (Calcium/lipid-binding domain, CaLB)"/>
    <property type="match status" value="1"/>
</dbReference>
<dbReference type="InterPro" id="IPR051634">
    <property type="entry name" value="Extended_Synaptotagmin"/>
</dbReference>
<protein>
    <submittedName>
        <fullName evidence="2">SJCHGC06647 protein</fullName>
    </submittedName>
</protein>
<reference evidence="2" key="1">
    <citation type="submission" date="2004-11" db="EMBL/GenBank/DDBJ databases">
        <title>The full-length cDNA sequences of Schistosoma japonicum genes.</title>
        <authorList>
            <person name="Han Z."/>
        </authorList>
    </citation>
    <scope>NUCLEOTIDE SEQUENCE</scope>
</reference>
<dbReference type="PRINTS" id="PR00360">
    <property type="entry name" value="C2DOMAIN"/>
</dbReference>
<dbReference type="PROSITE" id="PS50004">
    <property type="entry name" value="C2"/>
    <property type="match status" value="1"/>
</dbReference>
<organism evidence="2">
    <name type="scientific">Schistosoma japonicum</name>
    <name type="common">Blood fluke</name>
    <dbReference type="NCBI Taxonomy" id="6182"/>
    <lineage>
        <taxon>Eukaryota</taxon>
        <taxon>Metazoa</taxon>
        <taxon>Spiralia</taxon>
        <taxon>Lophotrochozoa</taxon>
        <taxon>Platyhelminthes</taxon>
        <taxon>Trematoda</taxon>
        <taxon>Digenea</taxon>
        <taxon>Strigeidida</taxon>
        <taxon>Schistosomatoidea</taxon>
        <taxon>Schistosomatidae</taxon>
        <taxon>Schistosoma</taxon>
    </lineage>
</organism>
<dbReference type="AlphaFoldDB" id="Q5DEH7"/>
<name>Q5DEH7_SCHJA</name>
<dbReference type="PANTHER" id="PTHR45761">
    <property type="entry name" value="EXTENDED SYNAPTOTAGMIN-LIKE PROTEIN 2, ISOFORM C"/>
    <property type="match status" value="1"/>
</dbReference>
<dbReference type="InterPro" id="IPR000008">
    <property type="entry name" value="C2_dom"/>
</dbReference>
<sequence length="150" mass="17088">MMTSNSVQQISNSSLGRIRLTIQYHSATDLREVIVHECQHLSGVDKDGLSDPYVKLYLMDLHENVVSDSKKTKTVKDNLNPIYEENFQFPIEADHLPLTFLRLDVKNHVGRFTRSGKTHFIGTLSVNLIDSIDGNAETKWYDLASPIFRP</sequence>
<dbReference type="EMBL" id="AY814047">
    <property type="protein sequence ID" value="AAW25779.1"/>
    <property type="molecule type" value="mRNA"/>
</dbReference>
<dbReference type="SMART" id="SM00239">
    <property type="entry name" value="C2"/>
    <property type="match status" value="1"/>
</dbReference>
<evidence type="ECO:0000259" key="1">
    <source>
        <dbReference type="PROSITE" id="PS50004"/>
    </source>
</evidence>
<dbReference type="GO" id="GO:0005509">
    <property type="term" value="F:calcium ion binding"/>
    <property type="evidence" value="ECO:0007669"/>
    <property type="project" value="TreeGrafter"/>
</dbReference>